<name>V9VSH8_9RHOB</name>
<dbReference type="Proteomes" id="UP000018780">
    <property type="component" value="Chromosome"/>
</dbReference>
<gene>
    <name evidence="3" type="ORF">METH_14265</name>
</gene>
<dbReference type="PATRIC" id="fig|999552.6.peg.2852"/>
<dbReference type="AlphaFoldDB" id="V9VSH8"/>
<keyword evidence="1" id="KW-1133">Transmembrane helix</keyword>
<dbReference type="EMBL" id="CP006773">
    <property type="protein sequence ID" value="AHD01711.1"/>
    <property type="molecule type" value="Genomic_DNA"/>
</dbReference>
<reference evidence="3 4" key="1">
    <citation type="submission" date="2013-09" db="EMBL/GenBank/DDBJ databases">
        <authorList>
            <consortium name="DOE Joint Genome Institute"/>
            <person name="Klenk H.-P."/>
            <person name="Huntemann M."/>
            <person name="Han J."/>
            <person name="Chen A."/>
            <person name="Kyrpides N."/>
            <person name="Mavromatis K."/>
            <person name="Markowitz V."/>
            <person name="Palaniappan K."/>
            <person name="Ivanova N."/>
            <person name="Schaumberg A."/>
            <person name="Pati A."/>
            <person name="Liolios K."/>
            <person name="Nordberg H.P."/>
            <person name="Cantor M.N."/>
            <person name="Hua S.X."/>
            <person name="Woyke T."/>
        </authorList>
    </citation>
    <scope>NUCLEOTIDE SEQUENCE [LARGE SCALE GENOMIC DNA]</scope>
    <source>
        <strain evidence="3 4">DSM 14336</strain>
    </source>
</reference>
<keyword evidence="4" id="KW-1185">Reference proteome</keyword>
<dbReference type="RefSeq" id="WP_024091070.1">
    <property type="nucleotide sequence ID" value="NC_023135.1"/>
</dbReference>
<feature type="signal peptide" evidence="2">
    <location>
        <begin position="1"/>
        <end position="23"/>
    </location>
</feature>
<evidence type="ECO:0008006" key="5">
    <source>
        <dbReference type="Google" id="ProtNLM"/>
    </source>
</evidence>
<feature type="chain" id="PRO_5004783502" description="Protein NnrT" evidence="2">
    <location>
        <begin position="24"/>
        <end position="63"/>
    </location>
</feature>
<feature type="transmembrane region" description="Helical" evidence="1">
    <location>
        <begin position="39"/>
        <end position="60"/>
    </location>
</feature>
<protein>
    <recommendedName>
        <fullName evidence="5">Protein NnrT</fullName>
    </recommendedName>
</protein>
<evidence type="ECO:0000313" key="4">
    <source>
        <dbReference type="Proteomes" id="UP000018780"/>
    </source>
</evidence>
<dbReference type="HOGENOM" id="CLU_207853_0_0_5"/>
<dbReference type="OrthoDB" id="7876754at2"/>
<evidence type="ECO:0000256" key="1">
    <source>
        <dbReference type="SAM" id="Phobius"/>
    </source>
</evidence>
<accession>V9VSH8</accession>
<keyword evidence="1" id="KW-0812">Transmembrane</keyword>
<keyword evidence="2" id="KW-0732">Signal</keyword>
<keyword evidence="1" id="KW-0472">Membrane</keyword>
<organism evidence="3 4">
    <name type="scientific">Leisingera methylohalidivorans DSM 14336</name>
    <dbReference type="NCBI Taxonomy" id="999552"/>
    <lineage>
        <taxon>Bacteria</taxon>
        <taxon>Pseudomonadati</taxon>
        <taxon>Pseudomonadota</taxon>
        <taxon>Alphaproteobacteria</taxon>
        <taxon>Rhodobacterales</taxon>
        <taxon>Roseobacteraceae</taxon>
        <taxon>Leisingera</taxon>
    </lineage>
</organism>
<evidence type="ECO:0000256" key="2">
    <source>
        <dbReference type="SAM" id="SignalP"/>
    </source>
</evidence>
<proteinExistence type="predicted"/>
<evidence type="ECO:0000313" key="3">
    <source>
        <dbReference type="EMBL" id="AHD01711.1"/>
    </source>
</evidence>
<dbReference type="KEGG" id="lmd:METH_14265"/>
<sequence>MKHIPAYTLSLSLALLASSSAFAASFQRPFPQPQTEMAEFWFLVASITLIISLGLVQYLGSRR</sequence>